<gene>
    <name evidence="7" type="ORF">EAH89_02630</name>
</gene>
<dbReference type="PANTHER" id="PTHR21266:SF59">
    <property type="entry name" value="BLR4922 PROTEIN"/>
    <property type="match status" value="1"/>
</dbReference>
<keyword evidence="2" id="KW-0479">Metal-binding</keyword>
<evidence type="ECO:0000256" key="4">
    <source>
        <dbReference type="ARBA" id="ARBA00023004"/>
    </source>
</evidence>
<evidence type="ECO:0000259" key="6">
    <source>
        <dbReference type="PROSITE" id="PS51296"/>
    </source>
</evidence>
<dbReference type="InterPro" id="IPR036922">
    <property type="entry name" value="Rieske_2Fe-2S_sf"/>
</dbReference>
<evidence type="ECO:0000256" key="5">
    <source>
        <dbReference type="ARBA" id="ARBA00023014"/>
    </source>
</evidence>
<dbReference type="PANTHER" id="PTHR21266">
    <property type="entry name" value="IRON-SULFUR DOMAIN CONTAINING PROTEIN"/>
    <property type="match status" value="1"/>
</dbReference>
<organism evidence="7 8">
    <name type="scientific">Muricoccus nepalensis</name>
    <dbReference type="NCBI Taxonomy" id="1854500"/>
    <lineage>
        <taxon>Bacteria</taxon>
        <taxon>Pseudomonadati</taxon>
        <taxon>Pseudomonadota</taxon>
        <taxon>Alphaproteobacteria</taxon>
        <taxon>Acetobacterales</taxon>
        <taxon>Roseomonadaceae</taxon>
        <taxon>Muricoccus</taxon>
    </lineage>
</organism>
<dbReference type="EMBL" id="RCZP01000002">
    <property type="protein sequence ID" value="TPG60294.1"/>
    <property type="molecule type" value="Genomic_DNA"/>
</dbReference>
<keyword evidence="5" id="KW-0411">Iron-sulfur</keyword>
<keyword evidence="3" id="KW-0560">Oxidoreductase</keyword>
<dbReference type="OrthoDB" id="9800776at2"/>
<evidence type="ECO:0000256" key="3">
    <source>
        <dbReference type="ARBA" id="ARBA00023002"/>
    </source>
</evidence>
<comment type="caution">
    <text evidence="7">The sequence shown here is derived from an EMBL/GenBank/DDBJ whole genome shotgun (WGS) entry which is preliminary data.</text>
</comment>
<dbReference type="Proteomes" id="UP000317078">
    <property type="component" value="Unassembled WGS sequence"/>
</dbReference>
<dbReference type="Pfam" id="PF19301">
    <property type="entry name" value="LigXa_C"/>
    <property type="match status" value="1"/>
</dbReference>
<name>A0A502GEI5_9PROT</name>
<reference evidence="7 8" key="1">
    <citation type="journal article" date="2019" name="Environ. Microbiol.">
        <title>Species interactions and distinct microbial communities in high Arctic permafrost affected cryosols are associated with the CH4 and CO2 gas fluxes.</title>
        <authorList>
            <person name="Altshuler I."/>
            <person name="Hamel J."/>
            <person name="Turney S."/>
            <person name="Magnuson E."/>
            <person name="Levesque R."/>
            <person name="Greer C."/>
            <person name="Whyte L.G."/>
        </authorList>
    </citation>
    <scope>NUCLEOTIDE SEQUENCE [LARGE SCALE GENOMIC DNA]</scope>
    <source>
        <strain evidence="7 8">S9.3B</strain>
    </source>
</reference>
<dbReference type="GO" id="GO:0046872">
    <property type="term" value="F:metal ion binding"/>
    <property type="evidence" value="ECO:0007669"/>
    <property type="project" value="UniProtKB-KW"/>
</dbReference>
<dbReference type="Pfam" id="PF00355">
    <property type="entry name" value="Rieske"/>
    <property type="match status" value="1"/>
</dbReference>
<keyword evidence="8" id="KW-1185">Reference proteome</keyword>
<dbReference type="SUPFAM" id="SSF50022">
    <property type="entry name" value="ISP domain"/>
    <property type="match status" value="1"/>
</dbReference>
<evidence type="ECO:0000256" key="2">
    <source>
        <dbReference type="ARBA" id="ARBA00022723"/>
    </source>
</evidence>
<dbReference type="InterPro" id="IPR050584">
    <property type="entry name" value="Cholesterol_7-desaturase"/>
</dbReference>
<keyword evidence="1" id="KW-0001">2Fe-2S</keyword>
<dbReference type="InterPro" id="IPR017941">
    <property type="entry name" value="Rieske_2Fe-2S"/>
</dbReference>
<dbReference type="SUPFAM" id="SSF55961">
    <property type="entry name" value="Bet v1-like"/>
    <property type="match status" value="1"/>
</dbReference>
<proteinExistence type="predicted"/>
<accession>A0A502GEI5</accession>
<evidence type="ECO:0000313" key="8">
    <source>
        <dbReference type="Proteomes" id="UP000317078"/>
    </source>
</evidence>
<feature type="domain" description="Rieske" evidence="6">
    <location>
        <begin position="27"/>
        <end position="134"/>
    </location>
</feature>
<dbReference type="RefSeq" id="WP_140881224.1">
    <property type="nucleotide sequence ID" value="NZ_RCZP01000002.1"/>
</dbReference>
<dbReference type="Gene3D" id="2.102.10.10">
    <property type="entry name" value="Rieske [2Fe-2S] iron-sulphur domain"/>
    <property type="match status" value="1"/>
</dbReference>
<evidence type="ECO:0000313" key="7">
    <source>
        <dbReference type="EMBL" id="TPG60294.1"/>
    </source>
</evidence>
<protein>
    <submittedName>
        <fullName evidence="7">MarR family transcriptional regulator</fullName>
    </submittedName>
</protein>
<dbReference type="GO" id="GO:0016491">
    <property type="term" value="F:oxidoreductase activity"/>
    <property type="evidence" value="ECO:0007669"/>
    <property type="project" value="UniProtKB-KW"/>
</dbReference>
<dbReference type="PROSITE" id="PS51296">
    <property type="entry name" value="RIESKE"/>
    <property type="match status" value="1"/>
</dbReference>
<dbReference type="GO" id="GO:0051537">
    <property type="term" value="F:2 iron, 2 sulfur cluster binding"/>
    <property type="evidence" value="ECO:0007669"/>
    <property type="project" value="UniProtKB-KW"/>
</dbReference>
<evidence type="ECO:0000256" key="1">
    <source>
        <dbReference type="ARBA" id="ARBA00022714"/>
    </source>
</evidence>
<dbReference type="CDD" id="cd03479">
    <property type="entry name" value="Rieske_RO_Alpha_PhDO_like"/>
    <property type="match status" value="1"/>
</dbReference>
<sequence>MLTAAENETLCRVEGEAPMGRLMRRHWVPALLSEQVAEPDGRPVRVTLFGEKLVAFRDSEGRLGVLGEFCAHRKASLAFGRNENCGLRCLYHGWKFDVEGNVVDMPSEPKESRFAERVKQKAYPVREAGGFVWTYMGKPEEMPEFEPPAWAPTPGAKVSALRIELPCNWAQIMEGQIDSAHSSSLHSSDMKPARGEAKALDTHWVRPSTDKNPRIQVQVTNYGMRYAAIRRPIMNAQTQDYVRITTFVAPFTALIPPNSSYNVASVIVPRDDTSSYFHFIAWTEEGRENISPEAWRKFCVTEVGMDVDADFRPIKRHASNDYLQDRALMKTGDSFTGIPGIPNQDIAMWESMGAIADRTSERLGASDIAVIQFRRIMLDAVARHEAGAPPIGLEAPHLPQAKLRSYQGVVPKTEDWRTLGASPEEAAYLTGMEEEPEEREMARAAVA</sequence>
<dbReference type="AlphaFoldDB" id="A0A502GEI5"/>
<dbReference type="InterPro" id="IPR045623">
    <property type="entry name" value="LigXa_C"/>
</dbReference>
<keyword evidence="4" id="KW-0408">Iron</keyword>